<reference evidence="2 3" key="2">
    <citation type="submission" date="2019-01" db="EMBL/GenBank/DDBJ databases">
        <title>The decoding of complex shrimp genome reveals the adaptation for benthos swimmer, frequently molting mechanism and breeding impact on genome.</title>
        <authorList>
            <person name="Sun Y."/>
            <person name="Gao Y."/>
            <person name="Yu Y."/>
        </authorList>
    </citation>
    <scope>NUCLEOTIDE SEQUENCE [LARGE SCALE GENOMIC DNA]</scope>
    <source>
        <tissue evidence="2">Muscle</tissue>
    </source>
</reference>
<evidence type="ECO:0000256" key="1">
    <source>
        <dbReference type="SAM" id="MobiDB-lite"/>
    </source>
</evidence>
<dbReference type="Proteomes" id="UP000283509">
    <property type="component" value="Unassembled WGS sequence"/>
</dbReference>
<feature type="compositionally biased region" description="Low complexity" evidence="1">
    <location>
        <begin position="305"/>
        <end position="321"/>
    </location>
</feature>
<comment type="caution">
    <text evidence="2">The sequence shown here is derived from an EMBL/GenBank/DDBJ whole genome shotgun (WGS) entry which is preliminary data.</text>
</comment>
<evidence type="ECO:0000313" key="2">
    <source>
        <dbReference type="EMBL" id="ROT72443.1"/>
    </source>
</evidence>
<feature type="compositionally biased region" description="Low complexity" evidence="1">
    <location>
        <begin position="332"/>
        <end position="371"/>
    </location>
</feature>
<gene>
    <name evidence="2" type="ORF">C7M84_009170</name>
</gene>
<reference evidence="2 3" key="1">
    <citation type="submission" date="2018-04" db="EMBL/GenBank/DDBJ databases">
        <authorList>
            <person name="Zhang X."/>
            <person name="Yuan J."/>
            <person name="Li F."/>
            <person name="Xiang J."/>
        </authorList>
    </citation>
    <scope>NUCLEOTIDE SEQUENCE [LARGE SCALE GENOMIC DNA]</scope>
    <source>
        <tissue evidence="2">Muscle</tissue>
    </source>
</reference>
<organism evidence="2 3">
    <name type="scientific">Penaeus vannamei</name>
    <name type="common">Whiteleg shrimp</name>
    <name type="synonym">Litopenaeus vannamei</name>
    <dbReference type="NCBI Taxonomy" id="6689"/>
    <lineage>
        <taxon>Eukaryota</taxon>
        <taxon>Metazoa</taxon>
        <taxon>Ecdysozoa</taxon>
        <taxon>Arthropoda</taxon>
        <taxon>Crustacea</taxon>
        <taxon>Multicrustacea</taxon>
        <taxon>Malacostraca</taxon>
        <taxon>Eumalacostraca</taxon>
        <taxon>Eucarida</taxon>
        <taxon>Decapoda</taxon>
        <taxon>Dendrobranchiata</taxon>
        <taxon>Penaeoidea</taxon>
        <taxon>Penaeidae</taxon>
        <taxon>Penaeus</taxon>
    </lineage>
</organism>
<dbReference type="EMBL" id="QCYY01002156">
    <property type="protein sequence ID" value="ROT72443.1"/>
    <property type="molecule type" value="Genomic_DNA"/>
</dbReference>
<protein>
    <submittedName>
        <fullName evidence="2">Uncharacterized protein</fullName>
    </submittedName>
</protein>
<dbReference type="AlphaFoldDB" id="A0A3R7MBT5"/>
<name>A0A3R7MBT5_PENVA</name>
<feature type="compositionally biased region" description="Pro residues" evidence="1">
    <location>
        <begin position="266"/>
        <end position="282"/>
    </location>
</feature>
<sequence length="411" mass="45033">MQIRIARLPTTYGILGDRQACVCHMFETVGGAGFCHGRGSTQIPVAPLDSSFTSSRLTPTVATTKFKGPTCEETDGITRLFSRPFVIYFHSPRSLFPLVFISSDSSPFMSYSSSSFADFSLVYLMVSFLFSFSFLPQHLTRLTNALIISLTTSDSISLTTSVPDVTVSLNISNISNSLHSITHHNVTSSPSPLRSPFRRRYFSPHHLIPFTTSSHQSPTHPIHHLSHISHQLTPFTTFPTSVTNPPHSPVTTPPTHHFHHNIIHHPTPPLNYPHPSHSPPPSQHDSSPNHPTQPSLTHPTHHLPHNITHSTQPPHSITHPSTQPPTPPTPLTTPSHHSPPHSTITTSLTPSTQLPLTPSTQLPPHLTHPLHSPTPPPPTPLTTSSNLPSYLWPPAPRPPRPPGSGGRPPRE</sequence>
<evidence type="ECO:0000313" key="3">
    <source>
        <dbReference type="Proteomes" id="UP000283509"/>
    </source>
</evidence>
<feature type="compositionally biased region" description="Low complexity" evidence="1">
    <location>
        <begin position="283"/>
        <end position="298"/>
    </location>
</feature>
<feature type="compositionally biased region" description="Pro residues" evidence="1">
    <location>
        <begin position="322"/>
        <end position="331"/>
    </location>
</feature>
<accession>A0A3R7MBT5</accession>
<feature type="compositionally biased region" description="Pro residues" evidence="1">
    <location>
        <begin position="391"/>
        <end position="402"/>
    </location>
</feature>
<feature type="region of interest" description="Disordered" evidence="1">
    <location>
        <begin position="242"/>
        <end position="411"/>
    </location>
</feature>
<proteinExistence type="predicted"/>
<keyword evidence="3" id="KW-1185">Reference proteome</keyword>